<name>A0A7J6ECF8_CANSA</name>
<keyword evidence="2" id="KW-1133">Transmembrane helix</keyword>
<keyword evidence="2" id="KW-0472">Membrane</keyword>
<organism evidence="3 4">
    <name type="scientific">Cannabis sativa</name>
    <name type="common">Hemp</name>
    <name type="synonym">Marijuana</name>
    <dbReference type="NCBI Taxonomy" id="3483"/>
    <lineage>
        <taxon>Eukaryota</taxon>
        <taxon>Viridiplantae</taxon>
        <taxon>Streptophyta</taxon>
        <taxon>Embryophyta</taxon>
        <taxon>Tracheophyta</taxon>
        <taxon>Spermatophyta</taxon>
        <taxon>Magnoliopsida</taxon>
        <taxon>eudicotyledons</taxon>
        <taxon>Gunneridae</taxon>
        <taxon>Pentapetalae</taxon>
        <taxon>rosids</taxon>
        <taxon>fabids</taxon>
        <taxon>Rosales</taxon>
        <taxon>Cannabaceae</taxon>
        <taxon>Cannabis</taxon>
    </lineage>
</organism>
<evidence type="ECO:0000313" key="4">
    <source>
        <dbReference type="Proteomes" id="UP000583929"/>
    </source>
</evidence>
<comment type="caution">
    <text evidence="3">The sequence shown here is derived from an EMBL/GenBank/DDBJ whole genome shotgun (WGS) entry which is preliminary data.</text>
</comment>
<keyword evidence="4" id="KW-1185">Reference proteome</keyword>
<proteinExistence type="predicted"/>
<evidence type="ECO:0000313" key="3">
    <source>
        <dbReference type="EMBL" id="KAF4356056.1"/>
    </source>
</evidence>
<reference evidence="3 4" key="1">
    <citation type="journal article" date="2020" name="bioRxiv">
        <title>Sequence and annotation of 42 cannabis genomes reveals extensive copy number variation in cannabinoid synthesis and pathogen resistance genes.</title>
        <authorList>
            <person name="Mckernan K.J."/>
            <person name="Helbert Y."/>
            <person name="Kane L.T."/>
            <person name="Ebling H."/>
            <person name="Zhang L."/>
            <person name="Liu B."/>
            <person name="Eaton Z."/>
            <person name="Mclaughlin S."/>
            <person name="Kingan S."/>
            <person name="Baybayan P."/>
            <person name="Concepcion G."/>
            <person name="Jordan M."/>
            <person name="Riva A."/>
            <person name="Barbazuk W."/>
            <person name="Harkins T."/>
        </authorList>
    </citation>
    <scope>NUCLEOTIDE SEQUENCE [LARGE SCALE GENOMIC DNA]</scope>
    <source>
        <strain evidence="4">cv. Jamaican Lion 4</strain>
        <tissue evidence="3">Leaf</tissue>
    </source>
</reference>
<feature type="region of interest" description="Disordered" evidence="1">
    <location>
        <begin position="1"/>
        <end position="80"/>
    </location>
</feature>
<dbReference type="InterPro" id="IPR039346">
    <property type="entry name" value="AGP25/26"/>
</dbReference>
<evidence type="ECO:0000256" key="2">
    <source>
        <dbReference type="SAM" id="Phobius"/>
    </source>
</evidence>
<dbReference type="Proteomes" id="UP000583929">
    <property type="component" value="Unassembled WGS sequence"/>
</dbReference>
<feature type="transmembrane region" description="Helical" evidence="2">
    <location>
        <begin position="107"/>
        <end position="125"/>
    </location>
</feature>
<protein>
    <submittedName>
        <fullName evidence="3">Uncharacterized protein</fullName>
    </submittedName>
</protein>
<gene>
    <name evidence="3" type="ORF">G4B88_015336</name>
</gene>
<dbReference type="PANTHER" id="PTHR35725">
    <property type="entry name" value="CLASSICAL ARABINOGALACTAN PROTEIN 26"/>
    <property type="match status" value="1"/>
</dbReference>
<sequence length="126" mass="13025">MSIFSISYSSQLNTQPSTLVPSPSSFSSNQPPSFQQLSPDITPLLPSPGGVLPTPTVSSVPTIPSNPSPPNPDELAATAAGPAFSPFGPMPVSKATAATTLAWPPNLAAFAGFAAYVYGFMQLLWM</sequence>
<dbReference type="AlphaFoldDB" id="A0A7J6ECF8"/>
<keyword evidence="2" id="KW-0812">Transmembrane</keyword>
<dbReference type="PANTHER" id="PTHR35725:SF3">
    <property type="entry name" value="CLASSICAL ARABINOGALACTAN PROTEIN 25"/>
    <property type="match status" value="1"/>
</dbReference>
<feature type="compositionally biased region" description="Polar residues" evidence="1">
    <location>
        <begin position="1"/>
        <end position="15"/>
    </location>
</feature>
<feature type="compositionally biased region" description="Low complexity" evidence="1">
    <location>
        <begin position="53"/>
        <end position="63"/>
    </location>
</feature>
<feature type="compositionally biased region" description="Low complexity" evidence="1">
    <location>
        <begin position="16"/>
        <end position="39"/>
    </location>
</feature>
<dbReference type="EMBL" id="JAATIQ010000436">
    <property type="protein sequence ID" value="KAF4356056.1"/>
    <property type="molecule type" value="Genomic_DNA"/>
</dbReference>
<evidence type="ECO:0000256" key="1">
    <source>
        <dbReference type="SAM" id="MobiDB-lite"/>
    </source>
</evidence>
<accession>A0A7J6ECF8</accession>